<sequence>MKTKTISQVLPEDILAADIYVGETLIIKKGTKMTERLINRLKKRGIKELKVSLSDPYTMTKRKPTTDSLPTAGKPTETSKEQKSEEELAKLFFHILGKIGYEYRYGKLLNRQETLLFLKQLFISIHKSYRITDTLAALYKWDAYAYIHSFDVFILGSLMAEKLAVTDIESCAAGFLFHDIGKIETPRDILHKPAKLTGAEFKQIQQHTTDGERILHSLGYEQLGSFARSHHERLDGSGYPDGLHGGQLPLELRILSIVDVFSALTLKRAYKEELPAHEAIKLLLKDQQQFDWHILYHFIDSLMIYPYDATVLLSNNEQAKISGVSKYYPTVPQVRLLNGGEQFSLPTNFSLTVQKILSFQPQSEEQLFNEFLHYLSAGDHKAVKSLYQTLADGLHYHHIFEKILHPAVAKITQMAASNQISSIAFQQSEKIINALLVQIEQETERYTNFQSTAIILYPEHDSARLHARLLAGFLRLEAVHVKLTTKSAGRFDPNKFSKNQHTDHLLILSFSDDCPAEFTWKQQAQLTLSSFDESNTRLLVESLQKNREVLIHIPLDAPVVQPY</sequence>
<dbReference type="Proteomes" id="UP000665043">
    <property type="component" value="Chromosome"/>
</dbReference>
<dbReference type="PANTHER" id="PTHR43155">
    <property type="entry name" value="CYCLIC DI-GMP PHOSPHODIESTERASE PA4108-RELATED"/>
    <property type="match status" value="1"/>
</dbReference>
<dbReference type="Gene3D" id="1.10.3210.10">
    <property type="entry name" value="Hypothetical protein af1432"/>
    <property type="match status" value="1"/>
</dbReference>
<dbReference type="SUPFAM" id="SSF109604">
    <property type="entry name" value="HD-domain/PDEase-like"/>
    <property type="match status" value="1"/>
</dbReference>
<dbReference type="RefSeq" id="WP_209365375.1">
    <property type="nucleotide sequence ID" value="NZ_CP046956.1"/>
</dbReference>
<dbReference type="InterPro" id="IPR003607">
    <property type="entry name" value="HD/PDEase_dom"/>
</dbReference>
<dbReference type="CDD" id="cd00077">
    <property type="entry name" value="HDc"/>
    <property type="match status" value="1"/>
</dbReference>
<evidence type="ECO:0000313" key="4">
    <source>
        <dbReference type="Proteomes" id="UP000665043"/>
    </source>
</evidence>
<evidence type="ECO:0000256" key="1">
    <source>
        <dbReference type="SAM" id="MobiDB-lite"/>
    </source>
</evidence>
<feature type="domain" description="HD-GYP" evidence="2">
    <location>
        <begin position="112"/>
        <end position="314"/>
    </location>
</feature>
<feature type="region of interest" description="Disordered" evidence="1">
    <location>
        <begin position="58"/>
        <end position="83"/>
    </location>
</feature>
<keyword evidence="4" id="KW-1185">Reference proteome</keyword>
<dbReference type="NCBIfam" id="TIGR00277">
    <property type="entry name" value="HDIG"/>
    <property type="match status" value="1"/>
</dbReference>
<accession>A0ABX7VUM2</accession>
<dbReference type="InterPro" id="IPR037522">
    <property type="entry name" value="HD_GYP_dom"/>
</dbReference>
<protein>
    <submittedName>
        <fullName evidence="3">HD domain-containing protein</fullName>
    </submittedName>
</protein>
<evidence type="ECO:0000259" key="2">
    <source>
        <dbReference type="PROSITE" id="PS51832"/>
    </source>
</evidence>
<proteinExistence type="predicted"/>
<dbReference type="Pfam" id="PF13487">
    <property type="entry name" value="HD_5"/>
    <property type="match status" value="1"/>
</dbReference>
<dbReference type="InterPro" id="IPR006675">
    <property type="entry name" value="HDIG_dom"/>
</dbReference>
<dbReference type="PANTHER" id="PTHR43155:SF2">
    <property type="entry name" value="CYCLIC DI-GMP PHOSPHODIESTERASE PA4108"/>
    <property type="match status" value="1"/>
</dbReference>
<organism evidence="3 4">
    <name type="scientific">Sediminibacillus dalangtanensis</name>
    <dbReference type="NCBI Taxonomy" id="2729421"/>
    <lineage>
        <taxon>Bacteria</taxon>
        <taxon>Bacillati</taxon>
        <taxon>Bacillota</taxon>
        <taxon>Bacilli</taxon>
        <taxon>Bacillales</taxon>
        <taxon>Bacillaceae</taxon>
        <taxon>Sediminibacillus</taxon>
    </lineage>
</organism>
<name>A0ABX7VUM2_9BACI</name>
<gene>
    <name evidence="3" type="ORF">ERJ70_13560</name>
</gene>
<evidence type="ECO:0000313" key="3">
    <source>
        <dbReference type="EMBL" id="QTN00234.1"/>
    </source>
</evidence>
<reference evidence="3 4" key="1">
    <citation type="submission" date="2019-12" db="EMBL/GenBank/DDBJ databases">
        <title>The whole genome sequencing of a strain isolated from a Mars analog, Dalangtan Playa.</title>
        <authorList>
            <person name="Huang T."/>
        </authorList>
    </citation>
    <scope>NUCLEOTIDE SEQUENCE [LARGE SCALE GENOMIC DNA]</scope>
    <source>
        <strain evidence="3 4">DP4-553-S</strain>
    </source>
</reference>
<dbReference type="EMBL" id="CP046956">
    <property type="protein sequence ID" value="QTN00234.1"/>
    <property type="molecule type" value="Genomic_DNA"/>
</dbReference>
<dbReference type="PROSITE" id="PS51832">
    <property type="entry name" value="HD_GYP"/>
    <property type="match status" value="1"/>
</dbReference>
<dbReference type="SMART" id="SM00471">
    <property type="entry name" value="HDc"/>
    <property type="match status" value="1"/>
</dbReference>